<feature type="region of interest" description="Disordered" evidence="7">
    <location>
        <begin position="820"/>
        <end position="932"/>
    </location>
</feature>
<feature type="binding site" evidence="5">
    <location>
        <position position="1015"/>
    </location>
    <ligand>
        <name>S-adenosyl-L-methionine</name>
        <dbReference type="ChEBI" id="CHEBI:59789"/>
    </ligand>
</feature>
<feature type="binding site" evidence="5">
    <location>
        <position position="962"/>
    </location>
    <ligand>
        <name>S-adenosyl-L-methionine</name>
        <dbReference type="ChEBI" id="CHEBI:59789"/>
    </ligand>
</feature>
<evidence type="ECO:0000256" key="1">
    <source>
        <dbReference type="ARBA" id="ARBA00022603"/>
    </source>
</evidence>
<evidence type="ECO:0000256" key="2">
    <source>
        <dbReference type="ARBA" id="ARBA00022679"/>
    </source>
</evidence>
<feature type="compositionally biased region" description="Polar residues" evidence="7">
    <location>
        <begin position="907"/>
        <end position="919"/>
    </location>
</feature>
<evidence type="ECO:0000256" key="3">
    <source>
        <dbReference type="ARBA" id="ARBA00022691"/>
    </source>
</evidence>
<feature type="compositionally biased region" description="Acidic residues" evidence="7">
    <location>
        <begin position="1212"/>
        <end position="1233"/>
    </location>
</feature>
<feature type="compositionally biased region" description="Basic and acidic residues" evidence="7">
    <location>
        <begin position="820"/>
        <end position="831"/>
    </location>
</feature>
<feature type="compositionally biased region" description="Basic and acidic residues" evidence="7">
    <location>
        <begin position="777"/>
        <end position="786"/>
    </location>
</feature>
<feature type="compositionally biased region" description="Polar residues" evidence="7">
    <location>
        <begin position="1309"/>
        <end position="1323"/>
    </location>
</feature>
<dbReference type="InterPro" id="IPR029063">
    <property type="entry name" value="SAM-dependent_MTases_sf"/>
</dbReference>
<dbReference type="Gene3D" id="1.10.8.100">
    <property type="entry name" value="Ribosomal RNA adenine dimethylase-like, domain 2"/>
    <property type="match status" value="1"/>
</dbReference>
<organism evidence="10 11">
    <name type="scientific">Cystoisospora suis</name>
    <dbReference type="NCBI Taxonomy" id="483139"/>
    <lineage>
        <taxon>Eukaryota</taxon>
        <taxon>Sar</taxon>
        <taxon>Alveolata</taxon>
        <taxon>Apicomplexa</taxon>
        <taxon>Conoidasida</taxon>
        <taxon>Coccidia</taxon>
        <taxon>Eucoccidiorida</taxon>
        <taxon>Eimeriorina</taxon>
        <taxon>Sarcocystidae</taxon>
        <taxon>Cystoisospora</taxon>
    </lineage>
</organism>
<comment type="caution">
    <text evidence="10">The sequence shown here is derived from an EMBL/GenBank/DDBJ whole genome shotgun (WGS) entry which is preliminary data.</text>
</comment>
<dbReference type="SUPFAM" id="SSF53335">
    <property type="entry name" value="S-adenosyl-L-methionine-dependent methyltransferases"/>
    <property type="match status" value="1"/>
</dbReference>
<feature type="compositionally biased region" description="Basic and acidic residues" evidence="7">
    <location>
        <begin position="1249"/>
        <end position="1261"/>
    </location>
</feature>
<dbReference type="Pfam" id="PF00398">
    <property type="entry name" value="RrnaAD"/>
    <property type="match status" value="1"/>
</dbReference>
<feature type="binding site" evidence="5">
    <location>
        <position position="935"/>
    </location>
    <ligand>
        <name>S-adenosyl-L-methionine</name>
        <dbReference type="ChEBI" id="CHEBI:59789"/>
    </ligand>
</feature>
<feature type="compositionally biased region" description="Basic and acidic residues" evidence="7">
    <location>
        <begin position="491"/>
        <end position="503"/>
    </location>
</feature>
<feature type="compositionally biased region" description="Basic and acidic residues" evidence="7">
    <location>
        <begin position="367"/>
        <end position="400"/>
    </location>
</feature>
<feature type="binding site" evidence="5">
    <location>
        <position position="993"/>
    </location>
    <ligand>
        <name>S-adenosyl-L-methionine</name>
        <dbReference type="ChEBI" id="CHEBI:59789"/>
    </ligand>
</feature>
<protein>
    <recommendedName>
        <fullName evidence="6">rRNA adenine N(6)-methyltransferase</fullName>
        <ecNumber evidence="6">2.1.1.-</ecNumber>
    </recommendedName>
</protein>
<keyword evidence="8" id="KW-0732">Signal</keyword>
<dbReference type="PANTHER" id="PTHR11727">
    <property type="entry name" value="DIMETHYLADENOSINE TRANSFERASE"/>
    <property type="match status" value="1"/>
</dbReference>
<evidence type="ECO:0000313" key="10">
    <source>
        <dbReference type="EMBL" id="PHJ20441.1"/>
    </source>
</evidence>
<dbReference type="PROSITE" id="PS51689">
    <property type="entry name" value="SAM_RNA_A_N6_MT"/>
    <property type="match status" value="1"/>
</dbReference>
<dbReference type="GeneID" id="94429115"/>
<feature type="compositionally biased region" description="Basic and acidic residues" evidence="7">
    <location>
        <begin position="649"/>
        <end position="680"/>
    </location>
</feature>
<feature type="compositionally biased region" description="Low complexity" evidence="7">
    <location>
        <begin position="521"/>
        <end position="545"/>
    </location>
</feature>
<keyword evidence="1 5" id="KW-0489">Methyltransferase</keyword>
<dbReference type="InterPro" id="IPR020598">
    <property type="entry name" value="rRNA_Ade_methylase_Trfase_N"/>
</dbReference>
<feature type="binding site" evidence="5">
    <location>
        <position position="933"/>
    </location>
    <ligand>
        <name>S-adenosyl-L-methionine</name>
        <dbReference type="ChEBI" id="CHEBI:59789"/>
    </ligand>
</feature>
<keyword evidence="4 5" id="KW-0694">RNA-binding</keyword>
<feature type="compositionally biased region" description="Basic and acidic residues" evidence="7">
    <location>
        <begin position="263"/>
        <end position="284"/>
    </location>
</feature>
<dbReference type="InterPro" id="IPR001737">
    <property type="entry name" value="KsgA/Erm"/>
</dbReference>
<feature type="region of interest" description="Disordered" evidence="7">
    <location>
        <begin position="462"/>
        <end position="580"/>
    </location>
</feature>
<evidence type="ECO:0000256" key="6">
    <source>
        <dbReference type="RuleBase" id="RU362106"/>
    </source>
</evidence>
<name>A0A2C6K4E2_9APIC</name>
<dbReference type="EC" id="2.1.1.-" evidence="6"/>
<dbReference type="OrthoDB" id="74991at2759"/>
<evidence type="ECO:0000256" key="4">
    <source>
        <dbReference type="ARBA" id="ARBA00022884"/>
    </source>
</evidence>
<dbReference type="Proteomes" id="UP000221165">
    <property type="component" value="Unassembled WGS sequence"/>
</dbReference>
<feature type="compositionally biased region" description="Basic and acidic residues" evidence="7">
    <location>
        <begin position="1382"/>
        <end position="1421"/>
    </location>
</feature>
<keyword evidence="6" id="KW-0698">rRNA processing</keyword>
<feature type="compositionally biased region" description="Basic and acidic residues" evidence="7">
    <location>
        <begin position="567"/>
        <end position="580"/>
    </location>
</feature>
<reference evidence="10 11" key="1">
    <citation type="journal article" date="2017" name="Int. J. Parasitol.">
        <title>The genome of the protozoan parasite Cystoisospora suis and a reverse vaccinology approach to identify vaccine candidates.</title>
        <authorList>
            <person name="Palmieri N."/>
            <person name="Shrestha A."/>
            <person name="Ruttkowski B."/>
            <person name="Beck T."/>
            <person name="Vogl C."/>
            <person name="Tomley F."/>
            <person name="Blake D.P."/>
            <person name="Joachim A."/>
        </authorList>
    </citation>
    <scope>NUCLEOTIDE SEQUENCE [LARGE SCALE GENOMIC DNA]</scope>
    <source>
        <strain evidence="10 11">Wien I</strain>
    </source>
</reference>
<dbReference type="InterPro" id="IPR023165">
    <property type="entry name" value="rRNA_Ade_diMease-like_C"/>
</dbReference>
<gene>
    <name evidence="10" type="ORF">CSUI_005734</name>
</gene>
<evidence type="ECO:0000313" key="11">
    <source>
        <dbReference type="Proteomes" id="UP000221165"/>
    </source>
</evidence>
<dbReference type="PANTHER" id="PTHR11727:SF18">
    <property type="entry name" value="RRNA ADENINE N(6)-METHYLTRANSFERASE"/>
    <property type="match status" value="1"/>
</dbReference>
<sequence>MFRIFCLFLRYLTVSSASLILAASPTLFTLLGLDNLSIPSVTFGSTVAPVFGVRTAATTAGAAASTSTTAWSLFSNERDFPRVTSFLLPTVKSCTGTPCYSLSPRVYGHCLISCLRPSTGASSHHFPGKIHPNTGEICNTYFPPAVLRHAPSSLNNRTSLSASVAPISKPSRYEVSRAARSITPQPYSTGVRRHRDVLQGKKHVSKNHFRKERPTLPLSISPSSSLLQPSQFSYTQHPLPFIIPSPPSPEWGGISQKEVTVSSKEEKGTFHTFEDRRREKDVRARRGARVATGSQAADFSLCGGEGERDDGEDSMPQIRDERANLFGKEELGPLGPGKERGEERQVIRVGQREAMRLKERKEKEAERDRCVRVEEEQHDGLTRGERRSYGTLQPDEHTSFYEEEDAGSVEARLRRLCVEQWRDEIIREENEEDQEEEERRRKDLCAKLERRVAVMERQLLAWKEREEDHQGKKSSSEESSTLGFSEYLQQIKERDESIIKEFQENDQEDVATNSSREEDSATSSTSLPSSRRLVSSSSRSVFTSPEVLNTEKQVPLSKAEAPSSSSKSEERVTGDGKERLEIDCLSSSSLLLPVKETPSSQRDKGKNHLLTLCVSREVTEDEGKMRPGGGRDNEAAVGEKFSTLQSVDEEMKTAEKSFDQRYRNDIERKKQTEKTYITEDRQDEQEEDPLELKVKVQSEAPRLSPAMEVMQQSDRLTSEEASSVDHRPLIPVPGLGGIEVFPLPEEEEKEKEQQQEEEEGERNKNGLSSPTPRWLKKLREERDAKRPPVIRPPSYAAIAAEKERELKMLKERKAWKLLLKQEKKKDKKEENFLESSGRSGEGEGERAVSGQQGEKNEEDKKGMVTEDDRHEGGEDALDMGLLQSDPRYRNRMLDVTENEEEHERSRPTSSTSAVPTANLPTGEFRPKQSLGQNFLSDPNISRLIAEELIDTSPGGVGVIEVGPGTGSITRFLYPKFPKMTEDCAHLCFFQGIEVDIRALSLLSRRMPALNLIHNDVLQVNWPALAREKNTRLSVVGNLPFYLTSQLLFCFLDSWQFIDQALVTIQWELAEVTAGLVHIRFRRDPLDSILQGANPRQFRDVLHAAFRQRRKMLRSSLKPLLSSSQYICFYTCVSSPLERESILPSPDALPAWAASLRPQHLTPEQFLQLTKEIFPAYPPSENSSKRSTSVHVDTTLGGKSSRWKEFKVEDFIQEEEEEKEVEEEKEEGSGDGDDGLLFRDSEKDDEEENREGRELEEASERTRGRKGHITPYPERGGEDHTQTLLVDEKKTHSFKKDKDSEHMHARYASVPSSVTKTRTPSPFSHQEEKITAVLSDPAYSRRKRDRSMQDDIEESGDGGTTKSDRLEKVGEYIHEYEASFRNFEEGEEEKGIKQDEEKEIRQNEEKKTKQLKQEHDSLDKKNHMVSLKDSIQPLQVNSPPLPTSPPERIWRKAHHGDY</sequence>
<keyword evidence="2 5" id="KW-0808">Transferase</keyword>
<feature type="compositionally biased region" description="Low complexity" evidence="7">
    <location>
        <begin position="557"/>
        <end position="566"/>
    </location>
</feature>
<feature type="compositionally biased region" description="Basic and acidic residues" evidence="7">
    <location>
        <begin position="854"/>
        <end position="873"/>
    </location>
</feature>
<evidence type="ECO:0000256" key="5">
    <source>
        <dbReference type="PROSITE-ProRule" id="PRU01026"/>
    </source>
</evidence>
<feature type="region of interest" description="Disordered" evidence="7">
    <location>
        <begin position="1212"/>
        <end position="1366"/>
    </location>
</feature>
<feature type="chain" id="PRO_5013107086" description="rRNA adenine N(6)-methyltransferase" evidence="8">
    <location>
        <begin position="18"/>
        <end position="1457"/>
    </location>
</feature>
<evidence type="ECO:0000256" key="8">
    <source>
        <dbReference type="SAM" id="SignalP"/>
    </source>
</evidence>
<dbReference type="GO" id="GO:0003723">
    <property type="term" value="F:RNA binding"/>
    <property type="evidence" value="ECO:0007669"/>
    <property type="project" value="UniProtKB-UniRule"/>
</dbReference>
<keyword evidence="11" id="KW-1185">Reference proteome</keyword>
<proteinExistence type="inferred from homology"/>
<keyword evidence="3 5" id="KW-0949">S-adenosyl-L-methionine</keyword>
<dbReference type="RefSeq" id="XP_067922129.1">
    <property type="nucleotide sequence ID" value="XM_068065904.1"/>
</dbReference>
<feature type="compositionally biased region" description="Polar residues" evidence="7">
    <location>
        <begin position="710"/>
        <end position="721"/>
    </location>
</feature>
<feature type="region of interest" description="Disordered" evidence="7">
    <location>
        <begin position="258"/>
        <end position="291"/>
    </location>
</feature>
<feature type="region of interest" description="Disordered" evidence="7">
    <location>
        <begin position="1382"/>
        <end position="1457"/>
    </location>
</feature>
<dbReference type="VEuPathDB" id="ToxoDB:CSUI_005734"/>
<dbReference type="Gene3D" id="3.40.50.150">
    <property type="entry name" value="Vaccinia Virus protein VP39"/>
    <property type="match status" value="1"/>
</dbReference>
<dbReference type="SMART" id="SM00650">
    <property type="entry name" value="rADc"/>
    <property type="match status" value="1"/>
</dbReference>
<feature type="compositionally biased region" description="Acidic residues" evidence="7">
    <location>
        <begin position="744"/>
        <end position="760"/>
    </location>
</feature>
<dbReference type="EMBL" id="MIGC01002760">
    <property type="protein sequence ID" value="PHJ20441.1"/>
    <property type="molecule type" value="Genomic_DNA"/>
</dbReference>
<feature type="binding site" evidence="5">
    <location>
        <position position="1037"/>
    </location>
    <ligand>
        <name>S-adenosyl-L-methionine</name>
        <dbReference type="ChEBI" id="CHEBI:59789"/>
    </ligand>
</feature>
<feature type="compositionally biased region" description="Basic and acidic residues" evidence="7">
    <location>
        <begin position="462"/>
        <end position="476"/>
    </location>
</feature>
<accession>A0A2C6K4E2</accession>
<feature type="domain" description="Ribosomal RNA adenine methylase transferase N-terminal" evidence="9">
    <location>
        <begin position="944"/>
        <end position="1111"/>
    </location>
</feature>
<dbReference type="GO" id="GO:0000179">
    <property type="term" value="F:rRNA (adenine-N6,N6-)-dimethyltransferase activity"/>
    <property type="evidence" value="ECO:0007669"/>
    <property type="project" value="UniProtKB-UniRule"/>
</dbReference>
<feature type="signal peptide" evidence="8">
    <location>
        <begin position="1"/>
        <end position="17"/>
    </location>
</feature>
<evidence type="ECO:0000259" key="9">
    <source>
        <dbReference type="SMART" id="SM00650"/>
    </source>
</evidence>
<feature type="compositionally biased region" description="Basic and acidic residues" evidence="7">
    <location>
        <begin position="1274"/>
        <end position="1303"/>
    </location>
</feature>
<comment type="similarity">
    <text evidence="5 6">Belongs to the class I-like SAM-binding methyltransferase superfamily. rRNA adenine N(6)-methyltransferase family.</text>
</comment>
<feature type="region of interest" description="Disordered" evidence="7">
    <location>
        <begin position="642"/>
        <end position="797"/>
    </location>
</feature>
<evidence type="ECO:0000256" key="7">
    <source>
        <dbReference type="SAM" id="MobiDB-lite"/>
    </source>
</evidence>
<feature type="region of interest" description="Disordered" evidence="7">
    <location>
        <begin position="367"/>
        <end position="405"/>
    </location>
</feature>